<dbReference type="InterPro" id="IPR052519">
    <property type="entry name" value="Euk-type_GlcNAc_Kinase"/>
</dbReference>
<proteinExistence type="predicted"/>
<dbReference type="InterPro" id="IPR043129">
    <property type="entry name" value="ATPase_NBD"/>
</dbReference>
<keyword evidence="4" id="KW-1185">Reference proteome</keyword>
<evidence type="ECO:0000256" key="1">
    <source>
        <dbReference type="SAM" id="MobiDB-lite"/>
    </source>
</evidence>
<dbReference type="RefSeq" id="WP_345573834.1">
    <property type="nucleotide sequence ID" value="NZ_BAABDQ010000038.1"/>
</dbReference>
<name>A0ABP6ZCJ3_9ACTN</name>
<evidence type="ECO:0000313" key="3">
    <source>
        <dbReference type="EMBL" id="GAA3603493.1"/>
    </source>
</evidence>
<evidence type="ECO:0000313" key="4">
    <source>
        <dbReference type="Proteomes" id="UP001500630"/>
    </source>
</evidence>
<organism evidence="3 4">
    <name type="scientific">Nonomuraea rosea</name>
    <dbReference type="NCBI Taxonomy" id="638574"/>
    <lineage>
        <taxon>Bacteria</taxon>
        <taxon>Bacillati</taxon>
        <taxon>Actinomycetota</taxon>
        <taxon>Actinomycetes</taxon>
        <taxon>Streptosporangiales</taxon>
        <taxon>Streptosporangiaceae</taxon>
        <taxon>Nonomuraea</taxon>
    </lineage>
</organism>
<accession>A0ABP6ZCJ3</accession>
<dbReference type="Proteomes" id="UP001500630">
    <property type="component" value="Unassembled WGS sequence"/>
</dbReference>
<dbReference type="PANTHER" id="PTHR43190:SF3">
    <property type="entry name" value="N-ACETYL-D-GLUCOSAMINE KINASE"/>
    <property type="match status" value="1"/>
</dbReference>
<dbReference type="PANTHER" id="PTHR43190">
    <property type="entry name" value="N-ACETYL-D-GLUCOSAMINE KINASE"/>
    <property type="match status" value="1"/>
</dbReference>
<feature type="region of interest" description="Disordered" evidence="1">
    <location>
        <begin position="182"/>
        <end position="203"/>
    </location>
</feature>
<dbReference type="Pfam" id="PF01869">
    <property type="entry name" value="BcrAD_BadFG"/>
    <property type="match status" value="1"/>
</dbReference>
<sequence>MYVVLGVDAGGTSSRAALFTLDGTPVGRGRAGGANPGTLGMETACANLTAAVRAALAEARSAQVLGVVTGIAGHPEKCAALTERVLGRLLPGAAPSDRTLPGHTAGGLPVRSVGDIVTAFAAGTATPSGAVLISGTGAIAAKITSHVAVATADGYGWLLGDEGSAFWIGRAAARATIRTIEGSGGGGARGSEGGPLGGESGFRGGAGGRLVELVVGRLLPDGPGDDPVSLLAATVHARPPLALAELAPLVSEAAGAGDPLAGSIVAEAASRLAATASHVREPGRPLVLAGSVLTSEGPVREAVRDLLEGAVTAGDAAGAAAWLAARSFLSPQEAEARHARFVRPAG</sequence>
<feature type="domain" description="ATPase BadF/BadG/BcrA/BcrD type" evidence="2">
    <location>
        <begin position="5"/>
        <end position="310"/>
    </location>
</feature>
<dbReference type="EMBL" id="BAABDQ010000038">
    <property type="protein sequence ID" value="GAA3603493.1"/>
    <property type="molecule type" value="Genomic_DNA"/>
</dbReference>
<dbReference type="Gene3D" id="3.30.420.40">
    <property type="match status" value="2"/>
</dbReference>
<comment type="caution">
    <text evidence="3">The sequence shown here is derived from an EMBL/GenBank/DDBJ whole genome shotgun (WGS) entry which is preliminary data.</text>
</comment>
<evidence type="ECO:0000259" key="2">
    <source>
        <dbReference type="Pfam" id="PF01869"/>
    </source>
</evidence>
<gene>
    <name evidence="3" type="ORF">GCM10022419_105010</name>
</gene>
<dbReference type="InterPro" id="IPR002731">
    <property type="entry name" value="ATPase_BadF"/>
</dbReference>
<protein>
    <submittedName>
        <fullName evidence="3">BadF/BadG/BcrA/BcrD ATPase family protein</fullName>
    </submittedName>
</protein>
<dbReference type="SUPFAM" id="SSF53067">
    <property type="entry name" value="Actin-like ATPase domain"/>
    <property type="match status" value="2"/>
</dbReference>
<reference evidence="4" key="1">
    <citation type="journal article" date="2019" name="Int. J. Syst. Evol. Microbiol.">
        <title>The Global Catalogue of Microorganisms (GCM) 10K type strain sequencing project: providing services to taxonomists for standard genome sequencing and annotation.</title>
        <authorList>
            <consortium name="The Broad Institute Genomics Platform"/>
            <consortium name="The Broad Institute Genome Sequencing Center for Infectious Disease"/>
            <person name="Wu L."/>
            <person name="Ma J."/>
        </authorList>
    </citation>
    <scope>NUCLEOTIDE SEQUENCE [LARGE SCALE GENOMIC DNA]</scope>
    <source>
        <strain evidence="4">JCM 17326</strain>
    </source>
</reference>